<evidence type="ECO:0000313" key="3">
    <source>
        <dbReference type="EMBL" id="MQL52996.1"/>
    </source>
</evidence>
<dbReference type="InterPro" id="IPR010982">
    <property type="entry name" value="Lambda_DNA-bd_dom_sf"/>
</dbReference>
<dbReference type="InterPro" id="IPR003115">
    <property type="entry name" value="ParB_N"/>
</dbReference>
<dbReference type="SMART" id="SM00530">
    <property type="entry name" value="HTH_XRE"/>
    <property type="match status" value="1"/>
</dbReference>
<evidence type="ECO:0000259" key="2">
    <source>
        <dbReference type="PROSITE" id="PS50943"/>
    </source>
</evidence>
<comment type="caution">
    <text evidence="3">The sequence shown here is derived from an EMBL/GenBank/DDBJ whole genome shotgun (WGS) entry which is preliminary data.</text>
</comment>
<feature type="compositionally biased region" description="Low complexity" evidence="1">
    <location>
        <begin position="231"/>
        <end position="243"/>
    </location>
</feature>
<organism evidence="3 4">
    <name type="scientific">Desulfofundulus thermobenzoicus</name>
    <dbReference type="NCBI Taxonomy" id="29376"/>
    <lineage>
        <taxon>Bacteria</taxon>
        <taxon>Bacillati</taxon>
        <taxon>Bacillota</taxon>
        <taxon>Clostridia</taxon>
        <taxon>Eubacteriales</taxon>
        <taxon>Peptococcaceae</taxon>
        <taxon>Desulfofundulus</taxon>
    </lineage>
</organism>
<dbReference type="Pfam" id="PF01381">
    <property type="entry name" value="HTH_3"/>
    <property type="match status" value="1"/>
</dbReference>
<dbReference type="EMBL" id="WHYR01000034">
    <property type="protein sequence ID" value="MQL52996.1"/>
    <property type="molecule type" value="Genomic_DNA"/>
</dbReference>
<dbReference type="InterPro" id="IPR001387">
    <property type="entry name" value="Cro/C1-type_HTH"/>
</dbReference>
<proteinExistence type="predicted"/>
<dbReference type="Gene3D" id="1.10.260.40">
    <property type="entry name" value="lambda repressor-like DNA-binding domains"/>
    <property type="match status" value="1"/>
</dbReference>
<dbReference type="CDD" id="cd00093">
    <property type="entry name" value="HTH_XRE"/>
    <property type="match status" value="1"/>
</dbReference>
<dbReference type="InterPro" id="IPR050336">
    <property type="entry name" value="Chromosome_partition/occlusion"/>
</dbReference>
<dbReference type="Proteomes" id="UP000441717">
    <property type="component" value="Unassembled WGS sequence"/>
</dbReference>
<reference evidence="3 4" key="1">
    <citation type="submission" date="2019-10" db="EMBL/GenBank/DDBJ databases">
        <title>Comparative genomics of sulfur disproportionating microorganisms.</title>
        <authorList>
            <person name="Ward L.M."/>
            <person name="Bertran E."/>
            <person name="Johnston D."/>
        </authorList>
    </citation>
    <scope>NUCLEOTIDE SEQUENCE [LARGE SCALE GENOMIC DNA]</scope>
    <source>
        <strain evidence="3 4">DSM 14055</strain>
    </source>
</reference>
<keyword evidence="4" id="KW-1185">Reference proteome</keyword>
<dbReference type="OrthoDB" id="1804582at2"/>
<dbReference type="Gene3D" id="3.90.1530.10">
    <property type="entry name" value="Conserved hypothetical protein from pyrococcus furiosus pfu- 392566-001, ParB domain"/>
    <property type="match status" value="1"/>
</dbReference>
<dbReference type="SMART" id="SM00470">
    <property type="entry name" value="ParB"/>
    <property type="match status" value="1"/>
</dbReference>
<dbReference type="InterPro" id="IPR036086">
    <property type="entry name" value="ParB/Sulfiredoxin_sf"/>
</dbReference>
<name>A0A6N7ISA6_9FIRM</name>
<gene>
    <name evidence="3" type="ORF">GFC01_12140</name>
</gene>
<accession>A0A6N7ISA6</accession>
<dbReference type="PANTHER" id="PTHR33375">
    <property type="entry name" value="CHROMOSOME-PARTITIONING PROTEIN PARB-RELATED"/>
    <property type="match status" value="1"/>
</dbReference>
<dbReference type="PANTHER" id="PTHR33375:SF1">
    <property type="entry name" value="CHROMOSOME-PARTITIONING PROTEIN PARB-RELATED"/>
    <property type="match status" value="1"/>
</dbReference>
<sequence length="375" mass="42392">MNINEITIDESIYPRTEIDPETVARYREVLESGVKLPPLVVMPDGRLLDGRHRLEAYRQLGAETVEVVLESPSDPDARAVELNLRHGRPLTRAELREAARRWYGKKPVAEIAGLLGVTRQTVQNWVAELAAERERVRDEIREKALEMRAMGMTQEEVAERLGIPQQTISRWENKEYPSVKNLTPGYTETPSHKKSRVQRNEMPQEEDDREEAVLAPNGDDLESESVEAEAEYYPVEPLVPTEETPARDEDETPSTDNKPLKDYGGRAAAEEFRKKILPYSDMVKEFFNSIKKTYELAKQLIEREDELLESVASMQHDGTTISLLANTVIPACETVYFPYISNAKDMLAEIIKPGIKGVVNNKKFKAIKGGKTNGG</sequence>
<dbReference type="GO" id="GO:0003677">
    <property type="term" value="F:DNA binding"/>
    <property type="evidence" value="ECO:0007669"/>
    <property type="project" value="InterPro"/>
</dbReference>
<feature type="compositionally biased region" description="Acidic residues" evidence="1">
    <location>
        <begin position="219"/>
        <end position="230"/>
    </location>
</feature>
<evidence type="ECO:0000256" key="1">
    <source>
        <dbReference type="SAM" id="MobiDB-lite"/>
    </source>
</evidence>
<dbReference type="AlphaFoldDB" id="A0A6N7ISA6"/>
<dbReference type="GO" id="GO:0005694">
    <property type="term" value="C:chromosome"/>
    <property type="evidence" value="ECO:0007669"/>
    <property type="project" value="TreeGrafter"/>
</dbReference>
<dbReference type="SUPFAM" id="SSF47413">
    <property type="entry name" value="lambda repressor-like DNA-binding domains"/>
    <property type="match status" value="1"/>
</dbReference>
<feature type="compositionally biased region" description="Polar residues" evidence="1">
    <location>
        <begin position="180"/>
        <end position="189"/>
    </location>
</feature>
<dbReference type="PROSITE" id="PS50943">
    <property type="entry name" value="HTH_CROC1"/>
    <property type="match status" value="1"/>
</dbReference>
<protein>
    <submittedName>
        <fullName evidence="3">Helix-turn-helix domain-containing protein</fullName>
    </submittedName>
</protein>
<dbReference type="GO" id="GO:0007059">
    <property type="term" value="P:chromosome segregation"/>
    <property type="evidence" value="ECO:0007669"/>
    <property type="project" value="TreeGrafter"/>
</dbReference>
<feature type="domain" description="HTH cro/C1-type" evidence="2">
    <location>
        <begin position="149"/>
        <end position="182"/>
    </location>
</feature>
<feature type="region of interest" description="Disordered" evidence="1">
    <location>
        <begin position="179"/>
        <end position="262"/>
    </location>
</feature>
<dbReference type="SUPFAM" id="SSF110849">
    <property type="entry name" value="ParB/Sulfiredoxin"/>
    <property type="match status" value="1"/>
</dbReference>
<evidence type="ECO:0000313" key="4">
    <source>
        <dbReference type="Proteomes" id="UP000441717"/>
    </source>
</evidence>